<dbReference type="EMBL" id="SAWZ01000007">
    <property type="protein sequence ID" value="RXR03447.1"/>
    <property type="molecule type" value="Genomic_DNA"/>
</dbReference>
<keyword evidence="3" id="KW-1185">Reference proteome</keyword>
<dbReference type="AlphaFoldDB" id="A0A4Q1JV34"/>
<name>A0A4Q1JV34_9GAMM</name>
<feature type="transmembrane region" description="Helical" evidence="1">
    <location>
        <begin position="6"/>
        <end position="28"/>
    </location>
</feature>
<sequence length="105" mass="11668">MTELWQQNLALVLFLPWYAILLWMFWITPRAARGRPGKRGFDVAAIVVAVLASGMAMRWGFALGADQAGAMWRQILATALAYGAFLAVMAVAWGVRARWLRAGEE</sequence>
<keyword evidence="1" id="KW-0812">Transmembrane</keyword>
<keyword evidence="1" id="KW-1133">Transmembrane helix</keyword>
<gene>
    <name evidence="2" type="ORF">EPA99_13490</name>
</gene>
<feature type="transmembrane region" description="Helical" evidence="1">
    <location>
        <begin position="40"/>
        <end position="59"/>
    </location>
</feature>
<accession>A0A4Q1JV34</accession>
<evidence type="ECO:0000256" key="1">
    <source>
        <dbReference type="SAM" id="Phobius"/>
    </source>
</evidence>
<dbReference type="RefSeq" id="WP_129471759.1">
    <property type="nucleotide sequence ID" value="NZ_SAWZ01000007.1"/>
</dbReference>
<dbReference type="OrthoDB" id="6054159at2"/>
<proteinExistence type="predicted"/>
<organism evidence="2 3">
    <name type="scientific">Pseudoxanthomonas composti</name>
    <dbReference type="NCBI Taxonomy" id="2137479"/>
    <lineage>
        <taxon>Bacteria</taxon>
        <taxon>Pseudomonadati</taxon>
        <taxon>Pseudomonadota</taxon>
        <taxon>Gammaproteobacteria</taxon>
        <taxon>Lysobacterales</taxon>
        <taxon>Lysobacteraceae</taxon>
        <taxon>Pseudoxanthomonas</taxon>
    </lineage>
</organism>
<evidence type="ECO:0008006" key="4">
    <source>
        <dbReference type="Google" id="ProtNLM"/>
    </source>
</evidence>
<comment type="caution">
    <text evidence="2">The sequence shown here is derived from an EMBL/GenBank/DDBJ whole genome shotgun (WGS) entry which is preliminary data.</text>
</comment>
<feature type="transmembrane region" description="Helical" evidence="1">
    <location>
        <begin position="71"/>
        <end position="95"/>
    </location>
</feature>
<dbReference type="Proteomes" id="UP000289784">
    <property type="component" value="Unassembled WGS sequence"/>
</dbReference>
<keyword evidence="1" id="KW-0472">Membrane</keyword>
<reference evidence="2 3" key="1">
    <citation type="submission" date="2019-01" db="EMBL/GenBank/DDBJ databases">
        <title>Pseudoxanthomonas composti sp. nov., isolated from compost.</title>
        <authorList>
            <person name="Yang G."/>
        </authorList>
    </citation>
    <scope>NUCLEOTIDE SEQUENCE [LARGE SCALE GENOMIC DNA]</scope>
    <source>
        <strain evidence="2 3">GSS15</strain>
    </source>
</reference>
<protein>
    <recommendedName>
        <fullName evidence="4">Transmembrane protein</fullName>
    </recommendedName>
</protein>
<evidence type="ECO:0000313" key="2">
    <source>
        <dbReference type="EMBL" id="RXR03447.1"/>
    </source>
</evidence>
<evidence type="ECO:0000313" key="3">
    <source>
        <dbReference type="Proteomes" id="UP000289784"/>
    </source>
</evidence>